<gene>
    <name evidence="3" type="primary">LOC106811575</name>
</gene>
<sequence>METQFLEAATGTVKGCLGRNVFVWTDADITTRQVSQLRQTSVSNVKSTLADMYKLHEHATKLQADTVLDLFLNTIRYAMDHGFSDVQTAAFFTVVKRLHEMCTSTPFDNIEECFQYFRELMLCHSVQRPPWSIALFTAQQVQSMAEHVVHTYFKHFLLYKYAFTPKLTMDISLKYSDSMEKDSVEETSAKDSDSGENEQGVIDAPLAV</sequence>
<accession>A0ABM1EEW6</accession>
<dbReference type="Pfam" id="PF14769">
    <property type="entry name" value="CLAMP"/>
    <property type="match status" value="1"/>
</dbReference>
<organism evidence="2 3">
    <name type="scientific">Priapulus caudatus</name>
    <name type="common">Priapulid worm</name>
    <dbReference type="NCBI Taxonomy" id="37621"/>
    <lineage>
        <taxon>Eukaryota</taxon>
        <taxon>Metazoa</taxon>
        <taxon>Ecdysozoa</taxon>
        <taxon>Scalidophora</taxon>
        <taxon>Priapulida</taxon>
        <taxon>Priapulimorpha</taxon>
        <taxon>Priapulimorphida</taxon>
        <taxon>Priapulidae</taxon>
        <taxon>Priapulus</taxon>
    </lineage>
</organism>
<evidence type="ECO:0000256" key="1">
    <source>
        <dbReference type="SAM" id="MobiDB-lite"/>
    </source>
</evidence>
<dbReference type="PANTHER" id="PTHR28457">
    <property type="entry name" value="COILED-COIL DOMAIN-CONTAINING PROTEIN 189"/>
    <property type="match status" value="1"/>
</dbReference>
<dbReference type="PANTHER" id="PTHR28457:SF1">
    <property type="entry name" value="CILIA- AND FLAGELLA-ASSOCIATED PROTEIN 119"/>
    <property type="match status" value="1"/>
</dbReference>
<evidence type="ECO:0000313" key="2">
    <source>
        <dbReference type="Proteomes" id="UP000695022"/>
    </source>
</evidence>
<proteinExistence type="predicted"/>
<keyword evidence="2" id="KW-1185">Reference proteome</keyword>
<feature type="region of interest" description="Disordered" evidence="1">
    <location>
        <begin position="182"/>
        <end position="208"/>
    </location>
</feature>
<dbReference type="RefSeq" id="XP_014670737.1">
    <property type="nucleotide sequence ID" value="XM_014815251.1"/>
</dbReference>
<evidence type="ECO:0000313" key="3">
    <source>
        <dbReference type="RefSeq" id="XP_014670737.1"/>
    </source>
</evidence>
<dbReference type="Proteomes" id="UP000695022">
    <property type="component" value="Unplaced"/>
</dbReference>
<dbReference type="InterPro" id="IPR032727">
    <property type="entry name" value="CLAMP"/>
</dbReference>
<reference evidence="3" key="1">
    <citation type="submission" date="2025-08" db="UniProtKB">
        <authorList>
            <consortium name="RefSeq"/>
        </authorList>
    </citation>
    <scope>IDENTIFICATION</scope>
</reference>
<dbReference type="GeneID" id="106811575"/>
<name>A0ABM1EEW6_PRICU</name>
<feature type="compositionally biased region" description="Basic and acidic residues" evidence="1">
    <location>
        <begin position="182"/>
        <end position="193"/>
    </location>
</feature>
<protein>
    <submittedName>
        <fullName evidence="3">Coiled-coil domain-containing protein C16orf93-like</fullName>
    </submittedName>
</protein>